<dbReference type="PANTHER" id="PTHR12770">
    <property type="entry name" value="RUS1 FAMILY PROTEIN C16ORF58"/>
    <property type="match status" value="1"/>
</dbReference>
<dbReference type="PANTHER" id="PTHR12770:SF22">
    <property type="entry name" value="PROTEIN ROOT UVB SENSITIVE 1, CHLOROPLASTIC"/>
    <property type="match status" value="1"/>
</dbReference>
<accession>A0A4P9WL83</accession>
<dbReference type="OrthoDB" id="19606at2759"/>
<organism evidence="5 6">
    <name type="scientific">Blyttiomyces helicus</name>
    <dbReference type="NCBI Taxonomy" id="388810"/>
    <lineage>
        <taxon>Eukaryota</taxon>
        <taxon>Fungi</taxon>
        <taxon>Fungi incertae sedis</taxon>
        <taxon>Chytridiomycota</taxon>
        <taxon>Chytridiomycota incertae sedis</taxon>
        <taxon>Chytridiomycetes</taxon>
        <taxon>Chytridiomycetes incertae sedis</taxon>
        <taxon>Blyttiomyces</taxon>
    </lineage>
</organism>
<dbReference type="InterPro" id="IPR054549">
    <property type="entry name" value="UVB_sens_RUS_dom"/>
</dbReference>
<feature type="domain" description="Root UVB sensitive protein C-terminal" evidence="4">
    <location>
        <begin position="454"/>
        <end position="529"/>
    </location>
</feature>
<evidence type="ECO:0000313" key="6">
    <source>
        <dbReference type="Proteomes" id="UP000269721"/>
    </source>
</evidence>
<feature type="compositionally biased region" description="Pro residues" evidence="2">
    <location>
        <begin position="63"/>
        <end position="83"/>
    </location>
</feature>
<dbReference type="InterPro" id="IPR055412">
    <property type="entry name" value="UVB_sens_C"/>
</dbReference>
<feature type="domain" description="Protein root UVB sensitive/RUS" evidence="3">
    <location>
        <begin position="113"/>
        <end position="348"/>
    </location>
</feature>
<evidence type="ECO:0000259" key="3">
    <source>
        <dbReference type="Pfam" id="PF04884"/>
    </source>
</evidence>
<keyword evidence="6" id="KW-1185">Reference proteome</keyword>
<feature type="region of interest" description="Disordered" evidence="2">
    <location>
        <begin position="57"/>
        <end position="111"/>
    </location>
</feature>
<name>A0A4P9WL83_9FUNG</name>
<feature type="region of interest" description="Disordered" evidence="2">
    <location>
        <begin position="1"/>
        <end position="41"/>
    </location>
</feature>
<comment type="similarity">
    <text evidence="1">Belongs to the RUS1 family.</text>
</comment>
<evidence type="ECO:0000256" key="1">
    <source>
        <dbReference type="ARBA" id="ARBA00007558"/>
    </source>
</evidence>
<evidence type="ECO:0000259" key="4">
    <source>
        <dbReference type="Pfam" id="PF24160"/>
    </source>
</evidence>
<dbReference type="AlphaFoldDB" id="A0A4P9WL83"/>
<reference evidence="6" key="1">
    <citation type="journal article" date="2018" name="Nat. Microbiol.">
        <title>Leveraging single-cell genomics to expand the fungal tree of life.</title>
        <authorList>
            <person name="Ahrendt S.R."/>
            <person name="Quandt C.A."/>
            <person name="Ciobanu D."/>
            <person name="Clum A."/>
            <person name="Salamov A."/>
            <person name="Andreopoulos B."/>
            <person name="Cheng J.F."/>
            <person name="Woyke T."/>
            <person name="Pelin A."/>
            <person name="Henrissat B."/>
            <person name="Reynolds N.K."/>
            <person name="Benny G.L."/>
            <person name="Smith M.E."/>
            <person name="James T.Y."/>
            <person name="Grigoriev I.V."/>
        </authorList>
    </citation>
    <scope>NUCLEOTIDE SEQUENCE [LARGE SCALE GENOMIC DNA]</scope>
</reference>
<sequence>MLSAAFRRPLKLVPHRRLHSPPSPDHPPLSKASREPIVVKQRVRRGETIVWTVLKLVPDSHSSPPPPSSSPDSRPPTSPPPQPTKWTTTRHVVLPPSRSPSATAPRSRPLLPSLREKLATAFLPRGYPNSTTPDFTLFTAWQTLQTVTGTITGTLATQALLHALGVGAGTAAGLAATTNWVIKDGIGLLGGVIYASMMGGRFDAAPKRYRMIAALSIQAATIAELLTPFVPHLFLPMASLSNAGKNIGWLASSATRASMSKGFAKEDNLGDITAKAGAQGTAAALIGTAMGVGIGWTAGGGSDPTALMWAFVPVCIANVCCAYMANSAVVTRTINLERGELIARDWARARVLDTPDDPDIPTPEAVSKRERFMLPYRSLFAVPICLEPPLAPRLAGLSADRARAFIDGPVHAGERYRVMLADDLALPKSRFSFPSHRFFSPPTALPSPVHHPTLCLWFLESACTTDVLRAFHHANLARALIEDGGRTTATHGDRERVLLEARRLAHDSFEEFAEGLRKGGWDMEHAHLQDRNARIAF</sequence>
<dbReference type="Proteomes" id="UP000269721">
    <property type="component" value="Unassembled WGS sequence"/>
</dbReference>
<feature type="compositionally biased region" description="Low complexity" evidence="2">
    <location>
        <begin position="95"/>
        <end position="109"/>
    </location>
</feature>
<dbReference type="Pfam" id="PF04884">
    <property type="entry name" value="UVB_sens_prot"/>
    <property type="match status" value="1"/>
</dbReference>
<proteinExistence type="inferred from homology"/>
<dbReference type="EMBL" id="KZ994483">
    <property type="protein sequence ID" value="RKO92823.1"/>
    <property type="molecule type" value="Genomic_DNA"/>
</dbReference>
<gene>
    <name evidence="5" type="ORF">BDK51DRAFT_41596</name>
</gene>
<dbReference type="Pfam" id="PF24160">
    <property type="entry name" value="UVB_sens_C"/>
    <property type="match status" value="1"/>
</dbReference>
<evidence type="ECO:0000256" key="2">
    <source>
        <dbReference type="SAM" id="MobiDB-lite"/>
    </source>
</evidence>
<dbReference type="InterPro" id="IPR006968">
    <property type="entry name" value="RUS_fam"/>
</dbReference>
<protein>
    <submittedName>
        <fullName evidence="5">Vitamin B6 photo-protection and homoeostasis-domain-containing protein</fullName>
    </submittedName>
</protein>
<feature type="compositionally biased region" description="Basic residues" evidence="2">
    <location>
        <begin position="8"/>
        <end position="19"/>
    </location>
</feature>
<evidence type="ECO:0000313" key="5">
    <source>
        <dbReference type="EMBL" id="RKO92823.1"/>
    </source>
</evidence>